<protein>
    <recommendedName>
        <fullName evidence="4">Sel1 repeat family protein</fullName>
    </recommendedName>
</protein>
<comment type="caution">
    <text evidence="2">The sequence shown here is derived from an EMBL/GenBank/DDBJ whole genome shotgun (WGS) entry which is preliminary data.</text>
</comment>
<dbReference type="AlphaFoldDB" id="A0A4R6YSM2"/>
<evidence type="ECO:0000313" key="3">
    <source>
        <dbReference type="Proteomes" id="UP000295293"/>
    </source>
</evidence>
<gene>
    <name evidence="2" type="ORF">DFR29_111165</name>
</gene>
<dbReference type="OrthoDB" id="6021077at2"/>
<name>A0A4R6YSM2_9GAMM</name>
<dbReference type="Proteomes" id="UP000295293">
    <property type="component" value="Unassembled WGS sequence"/>
</dbReference>
<evidence type="ECO:0000313" key="2">
    <source>
        <dbReference type="EMBL" id="TDR41251.1"/>
    </source>
</evidence>
<organism evidence="2 3">
    <name type="scientific">Tahibacter aquaticus</name>
    <dbReference type="NCBI Taxonomy" id="520092"/>
    <lineage>
        <taxon>Bacteria</taxon>
        <taxon>Pseudomonadati</taxon>
        <taxon>Pseudomonadota</taxon>
        <taxon>Gammaproteobacteria</taxon>
        <taxon>Lysobacterales</taxon>
        <taxon>Rhodanobacteraceae</taxon>
        <taxon>Tahibacter</taxon>
    </lineage>
</organism>
<feature type="region of interest" description="Disordered" evidence="1">
    <location>
        <begin position="35"/>
        <end position="63"/>
    </location>
</feature>
<feature type="compositionally biased region" description="Low complexity" evidence="1">
    <location>
        <begin position="48"/>
        <end position="63"/>
    </location>
</feature>
<dbReference type="EMBL" id="SNZH01000011">
    <property type="protein sequence ID" value="TDR41251.1"/>
    <property type="molecule type" value="Genomic_DNA"/>
</dbReference>
<proteinExistence type="predicted"/>
<evidence type="ECO:0008006" key="4">
    <source>
        <dbReference type="Google" id="ProtNLM"/>
    </source>
</evidence>
<accession>A0A4R6YSM2</accession>
<evidence type="ECO:0000256" key="1">
    <source>
        <dbReference type="SAM" id="MobiDB-lite"/>
    </source>
</evidence>
<keyword evidence="3" id="KW-1185">Reference proteome</keyword>
<reference evidence="2 3" key="1">
    <citation type="submission" date="2019-03" db="EMBL/GenBank/DDBJ databases">
        <title>Genomic Encyclopedia of Type Strains, Phase IV (KMG-IV): sequencing the most valuable type-strain genomes for metagenomic binning, comparative biology and taxonomic classification.</title>
        <authorList>
            <person name="Goeker M."/>
        </authorList>
    </citation>
    <scope>NUCLEOTIDE SEQUENCE [LARGE SCALE GENOMIC DNA]</scope>
    <source>
        <strain evidence="2 3">DSM 21667</strain>
    </source>
</reference>
<dbReference type="RefSeq" id="WP_133820000.1">
    <property type="nucleotide sequence ID" value="NZ_SNZH01000011.1"/>
</dbReference>
<sequence>MKRSILAITTLCAMGMLALVLARLLREPPARPFAQMAPSGAEAGTGGQAPAAGAATGAPAASSAAQRLPRLDLPMPPLGAPLASSFDALHQRAKAGDAQAATRLTRELARCITTNRINGTASVLTRMSTEVLADKEKFDKLDSRQQQQAIEHAEQVQRGLKTAKENAALCEGTDVYVESGAIYEASLMAADLGDHAAALCYARGLYGHPKDWASTTAVQRYRENAQRLMAEGIQRGDWRMAKLMAEAYSSQGGRVGLFRYLNMYDPAQALRYDHLLLLAASDDEKETYQRMIAAWMEQMPNADLAAASAWADRTFKKHFARSGPLASALCEYN</sequence>